<accession>A0ABZ1YQW5</accession>
<dbReference type="EMBL" id="CP109441">
    <property type="protein sequence ID" value="WUV44621.1"/>
    <property type="molecule type" value="Genomic_DNA"/>
</dbReference>
<dbReference type="RefSeq" id="WP_327098028.1">
    <property type="nucleotide sequence ID" value="NZ_CP109149.1"/>
</dbReference>
<gene>
    <name evidence="1" type="ORF">OG563_36475</name>
</gene>
<dbReference type="Proteomes" id="UP001432062">
    <property type="component" value="Chromosome"/>
</dbReference>
<name>A0ABZ1YQW5_9NOCA</name>
<keyword evidence="2" id="KW-1185">Reference proteome</keyword>
<proteinExistence type="predicted"/>
<evidence type="ECO:0000313" key="1">
    <source>
        <dbReference type="EMBL" id="WUV44621.1"/>
    </source>
</evidence>
<organism evidence="1 2">
    <name type="scientific">Nocardia vinacea</name>
    <dbReference type="NCBI Taxonomy" id="96468"/>
    <lineage>
        <taxon>Bacteria</taxon>
        <taxon>Bacillati</taxon>
        <taxon>Actinomycetota</taxon>
        <taxon>Actinomycetes</taxon>
        <taxon>Mycobacteriales</taxon>
        <taxon>Nocardiaceae</taxon>
        <taxon>Nocardia</taxon>
    </lineage>
</organism>
<evidence type="ECO:0008006" key="3">
    <source>
        <dbReference type="Google" id="ProtNLM"/>
    </source>
</evidence>
<sequence>MTAQLLKLARTLGVPVEQLAYLADVPDADLREFRRQVTDLFVAGQEAGLRRVAQASKVIPTSITAKMVARSRGALLAARMSGVLDPSHAVDVAKRLPVDFLAEIAARLDPRHSAAIIGGLPEATIVAVGKELAAREDWITLGELVASIPDTAARATESALDGIALVRSAHLVDDAAQLERFVNLAPRDKIVEMLWATAEYDLWPEYRGTLDVLSESAIDVVRAAAEELPVEQRDRVLTEIADRRSAW</sequence>
<protein>
    <recommendedName>
        <fullName evidence="3">DUF2336 domain-containing protein</fullName>
    </recommendedName>
</protein>
<evidence type="ECO:0000313" key="2">
    <source>
        <dbReference type="Proteomes" id="UP001432062"/>
    </source>
</evidence>
<reference evidence="1" key="1">
    <citation type="submission" date="2022-10" db="EMBL/GenBank/DDBJ databases">
        <title>The complete genomes of actinobacterial strains from the NBC collection.</title>
        <authorList>
            <person name="Joergensen T.S."/>
            <person name="Alvarez Arevalo M."/>
            <person name="Sterndorff E.B."/>
            <person name="Faurdal D."/>
            <person name="Vuksanovic O."/>
            <person name="Mourched A.-S."/>
            <person name="Charusanti P."/>
            <person name="Shaw S."/>
            <person name="Blin K."/>
            <person name="Weber T."/>
        </authorList>
    </citation>
    <scope>NUCLEOTIDE SEQUENCE</scope>
    <source>
        <strain evidence="1">NBC_01482</strain>
    </source>
</reference>